<dbReference type="PANTHER" id="PTHR43081">
    <property type="entry name" value="ADENYLATE CYCLASE, TERMINAL-DIFFERENTIATION SPECIFIC-RELATED"/>
    <property type="match status" value="1"/>
</dbReference>
<geneLocation type="plasmid" evidence="3 4">
    <name>pSymA</name>
</geneLocation>
<dbReference type="KEGG" id="sme:SMa1046"/>
<name>Q92ZC3_RHIME</name>
<dbReference type="EMBL" id="AE006469">
    <property type="protein sequence ID" value="AAK65225.1"/>
    <property type="molecule type" value="Genomic_DNA"/>
</dbReference>
<feature type="transmembrane region" description="Helical" evidence="1">
    <location>
        <begin position="70"/>
        <end position="87"/>
    </location>
</feature>
<dbReference type="EnsemblBacteria" id="AAK65225">
    <property type="protein sequence ID" value="AAK65225"/>
    <property type="gene ID" value="SMa1046"/>
</dbReference>
<dbReference type="HOGENOM" id="CLU_033715_0_0_5"/>
<dbReference type="InterPro" id="IPR050697">
    <property type="entry name" value="Adenylyl/Guanylyl_Cyclase_3/4"/>
</dbReference>
<evidence type="ECO:0000259" key="2">
    <source>
        <dbReference type="PROSITE" id="PS50125"/>
    </source>
</evidence>
<keyword evidence="3" id="KW-0456">Lyase</keyword>
<dbReference type="PROSITE" id="PS50125">
    <property type="entry name" value="GUANYLATE_CYCLASE_2"/>
    <property type="match status" value="1"/>
</dbReference>
<keyword evidence="1" id="KW-1133">Transmembrane helix</keyword>
<dbReference type="PIR" id="G95332">
    <property type="entry name" value="G95332"/>
</dbReference>
<keyword evidence="3" id="KW-0614">Plasmid</keyword>
<reference evidence="4" key="2">
    <citation type="journal article" date="2001" name="Science">
        <title>The composite genome of the legume symbiont Sinorhizobium meliloti.</title>
        <authorList>
            <person name="Galibert F."/>
            <person name="Finan T.M."/>
            <person name="Long S.R."/>
            <person name="Puehler A."/>
            <person name="Abola P."/>
            <person name="Ampe F."/>
            <person name="Barloy-Hubler F."/>
            <person name="Barnett M.J."/>
            <person name="Becker A."/>
            <person name="Boistard P."/>
            <person name="Bothe G."/>
            <person name="Boutry M."/>
            <person name="Bowser L."/>
            <person name="Buhrmester J."/>
            <person name="Cadieu E."/>
            <person name="Capela D."/>
            <person name="Chain P."/>
            <person name="Cowie A."/>
            <person name="Davis R.W."/>
            <person name="Dreano S."/>
            <person name="Federspiel N.A."/>
            <person name="Fisher R.F."/>
            <person name="Gloux S."/>
            <person name="Godrie T."/>
            <person name="Goffeau A."/>
            <person name="Golding B."/>
            <person name="Gouzy J."/>
            <person name="Gurjal M."/>
            <person name="Hernandez-Lucas I."/>
            <person name="Hong A."/>
            <person name="Huizar L."/>
            <person name="Hyman R.W."/>
            <person name="Jones T."/>
            <person name="Kahn D."/>
            <person name="Kahn M.L."/>
            <person name="Kalman S."/>
            <person name="Keating D.H."/>
            <person name="Kiss E."/>
            <person name="Komp C."/>
            <person name="Lelaure V."/>
            <person name="Masuy D."/>
            <person name="Palm C."/>
            <person name="Peck M.C."/>
            <person name="Pohl T.M."/>
            <person name="Portetelle D."/>
            <person name="Purnelle B."/>
            <person name="Ramsperger U."/>
            <person name="Surzycki R."/>
            <person name="Thebault P."/>
            <person name="Vandenbol M."/>
            <person name="Vorhoelter F.J."/>
            <person name="Weidner S."/>
            <person name="Wells D.H."/>
            <person name="Wong K."/>
            <person name="Yeh K.-C."/>
            <person name="Batut J."/>
        </authorList>
    </citation>
    <scope>NUCLEOTIDE SEQUENCE [LARGE SCALE GENOMIC DNA]</scope>
    <source>
        <strain evidence="4">1021</strain>
        <plasmid evidence="4">Plasmid pSymA</plasmid>
    </source>
</reference>
<dbReference type="Gene3D" id="3.30.70.1230">
    <property type="entry name" value="Nucleotide cyclase"/>
    <property type="match status" value="1"/>
</dbReference>
<dbReference type="SUPFAM" id="SSF55073">
    <property type="entry name" value="Nucleotide cyclase"/>
    <property type="match status" value="1"/>
</dbReference>
<dbReference type="GO" id="GO:0009190">
    <property type="term" value="P:cyclic nucleotide biosynthetic process"/>
    <property type="evidence" value="ECO:0007669"/>
    <property type="project" value="InterPro"/>
</dbReference>
<proteinExistence type="predicted"/>
<dbReference type="Pfam" id="PF00211">
    <property type="entry name" value="Guanylate_cyc"/>
    <property type="match status" value="1"/>
</dbReference>
<evidence type="ECO:0000313" key="4">
    <source>
        <dbReference type="Proteomes" id="UP000001976"/>
    </source>
</evidence>
<dbReference type="InterPro" id="IPR029787">
    <property type="entry name" value="Nucleotide_cyclase"/>
</dbReference>
<dbReference type="InterPro" id="IPR001054">
    <property type="entry name" value="A/G_cyclase"/>
</dbReference>
<dbReference type="GO" id="GO:0035556">
    <property type="term" value="P:intracellular signal transduction"/>
    <property type="evidence" value="ECO:0007669"/>
    <property type="project" value="InterPro"/>
</dbReference>
<dbReference type="EC" id="4.6.1.1" evidence="3"/>
<organism evidence="3 4">
    <name type="scientific">Rhizobium meliloti (strain 1021)</name>
    <name type="common">Ensifer meliloti</name>
    <name type="synonym">Sinorhizobium meliloti</name>
    <dbReference type="NCBI Taxonomy" id="266834"/>
    <lineage>
        <taxon>Bacteria</taxon>
        <taxon>Pseudomonadati</taxon>
        <taxon>Pseudomonadota</taxon>
        <taxon>Alphaproteobacteria</taxon>
        <taxon>Hyphomicrobiales</taxon>
        <taxon>Rhizobiaceae</taxon>
        <taxon>Sinorhizobium/Ensifer group</taxon>
        <taxon>Sinorhizobium</taxon>
    </lineage>
</organism>
<reference evidence="3 4" key="1">
    <citation type="journal article" date="2001" name="Proc. Natl. Acad. Sci. U.S.A.">
        <title>Nucleotide sequence and predicted functions of the entire Sinorhizobium meliloti pSymA megaplasmid.</title>
        <authorList>
            <person name="Barnett M.J."/>
            <person name="Fisher R.F."/>
            <person name="Jones T."/>
            <person name="Komp C."/>
            <person name="Abola A.P."/>
            <person name="Barloy-Hubler F."/>
            <person name="Bowser L."/>
            <person name="Capela D."/>
            <person name="Galibert F."/>
            <person name="Gouzy J."/>
            <person name="Gurjal M."/>
            <person name="Hong A."/>
            <person name="Huizar L."/>
            <person name="Hyman R.W."/>
            <person name="Kahn D."/>
            <person name="Kahn M.L."/>
            <person name="Kalman S."/>
            <person name="Keating D.H."/>
            <person name="Palm C."/>
            <person name="Peck M.C."/>
            <person name="Surzycki R."/>
            <person name="Wells D.H."/>
            <person name="Yeh K.-C."/>
            <person name="Davis R.W."/>
            <person name="Federspiel N.A."/>
            <person name="Long S.R."/>
        </authorList>
    </citation>
    <scope>NUCLEOTIDE SEQUENCE [LARGE SCALE GENOMIC DNA]</scope>
    <source>
        <strain evidence="3 4">1021</strain>
        <plasmid evidence="4">Plasmid pSymA</plasmid>
    </source>
</reference>
<dbReference type="SMART" id="SM00044">
    <property type="entry name" value="CYCc"/>
    <property type="match status" value="1"/>
</dbReference>
<dbReference type="PANTHER" id="PTHR43081:SF1">
    <property type="entry name" value="ADENYLATE CYCLASE, TERMINAL-DIFFERENTIATION SPECIFIC"/>
    <property type="match status" value="1"/>
</dbReference>
<accession>Q92ZC3</accession>
<feature type="transmembrane region" description="Helical" evidence="1">
    <location>
        <begin position="6"/>
        <end position="23"/>
    </location>
</feature>
<dbReference type="Proteomes" id="UP000001976">
    <property type="component" value="Plasmid pSymA"/>
</dbReference>
<keyword evidence="1" id="KW-0812">Transmembrane</keyword>
<keyword evidence="4" id="KW-1185">Reference proteome</keyword>
<gene>
    <name evidence="3" type="primary">cyaE2</name>
    <name evidence="3" type="ORF">SMa1046</name>
</gene>
<dbReference type="CDD" id="cd07302">
    <property type="entry name" value="CHD"/>
    <property type="match status" value="1"/>
</dbReference>
<dbReference type="OrthoDB" id="9789782at2"/>
<dbReference type="AlphaFoldDB" id="Q92ZC3"/>
<dbReference type="PATRIC" id="fig|266834.11.peg.584"/>
<feature type="domain" description="Guanylate cyclase" evidence="2">
    <location>
        <begin position="134"/>
        <end position="266"/>
    </location>
</feature>
<dbReference type="GO" id="GO:0004016">
    <property type="term" value="F:adenylate cyclase activity"/>
    <property type="evidence" value="ECO:0007669"/>
    <property type="project" value="UniProtKB-EC"/>
</dbReference>
<sequence>MTENHNLTTTSLVVALILLNHAGLQLERRLVLIFSGIVLIAWVAMLAITAVRHHTADAMSLLASFFNQDLGLTVAVGFTAFAIYLLARDHDRTRKEALKADRRRHNLTRFFSPLIVSELQERGQALGLERRNAAIMFVDLRDFTSFAETATARELAFVLAEYRQLVSQTIFDHGGTVDKFIGDGVMAVFGQPRPTDDDADRALACALDLVDTLSDWRSHGVRIGYPALDAAIGLHYGTVVGGVLDSGCHSEFTVIGDAVNVAQRLETLAKSLDASLVISSNLVARLQSPVPPAAWMSVTSAALPGRRLPIDVWYLLRATDSARGHNTPGYDTGVSQTALQRSAFQSLPAPDMGTM</sequence>
<protein>
    <submittedName>
        <fullName evidence="3">CyaE2 adenylate/guanylate cyclase</fullName>
        <ecNumber evidence="3">4.6.1.1</ecNumber>
    </submittedName>
</protein>
<keyword evidence="1" id="KW-0472">Membrane</keyword>
<evidence type="ECO:0000313" key="3">
    <source>
        <dbReference type="EMBL" id="AAK65225.1"/>
    </source>
</evidence>
<feature type="transmembrane region" description="Helical" evidence="1">
    <location>
        <begin position="30"/>
        <end position="50"/>
    </location>
</feature>
<evidence type="ECO:0000256" key="1">
    <source>
        <dbReference type="SAM" id="Phobius"/>
    </source>
</evidence>